<evidence type="ECO:0000259" key="13">
    <source>
        <dbReference type="PROSITE" id="PS50109"/>
    </source>
</evidence>
<keyword evidence="4" id="KW-0808">Transferase</keyword>
<dbReference type="Pfam" id="PF08447">
    <property type="entry name" value="PAS_3"/>
    <property type="match status" value="2"/>
</dbReference>
<feature type="domain" description="Histidine kinase" evidence="13">
    <location>
        <begin position="435"/>
        <end position="656"/>
    </location>
</feature>
<proteinExistence type="predicted"/>
<feature type="domain" description="PAC" evidence="16">
    <location>
        <begin position="243"/>
        <end position="294"/>
    </location>
</feature>
<dbReference type="CDD" id="cd00082">
    <property type="entry name" value="HisKA"/>
    <property type="match status" value="1"/>
</dbReference>
<dbReference type="Gene3D" id="1.10.287.130">
    <property type="match status" value="1"/>
</dbReference>
<feature type="domain" description="PAS" evidence="15">
    <location>
        <begin position="291"/>
        <end position="362"/>
    </location>
</feature>
<dbReference type="InterPro" id="IPR003594">
    <property type="entry name" value="HATPase_dom"/>
</dbReference>
<keyword evidence="12" id="KW-0175">Coiled coil</keyword>
<evidence type="ECO:0000256" key="3">
    <source>
        <dbReference type="ARBA" id="ARBA00022553"/>
    </source>
</evidence>
<dbReference type="SMART" id="SM00448">
    <property type="entry name" value="REC"/>
    <property type="match status" value="2"/>
</dbReference>
<dbReference type="Pfam" id="PF13426">
    <property type="entry name" value="PAS_9"/>
    <property type="match status" value="1"/>
</dbReference>
<dbReference type="Gene3D" id="3.30.450.20">
    <property type="entry name" value="PAS domain"/>
    <property type="match status" value="3"/>
</dbReference>
<dbReference type="SUPFAM" id="SSF55785">
    <property type="entry name" value="PYP-like sensor domain (PAS domain)"/>
    <property type="match status" value="3"/>
</dbReference>
<keyword evidence="18" id="KW-1185">Reference proteome</keyword>
<dbReference type="PROSITE" id="PS50109">
    <property type="entry name" value="HIS_KIN"/>
    <property type="match status" value="1"/>
</dbReference>
<dbReference type="InterPro" id="IPR036890">
    <property type="entry name" value="HATPase_C_sf"/>
</dbReference>
<dbReference type="InterPro" id="IPR036097">
    <property type="entry name" value="HisK_dim/P_sf"/>
</dbReference>
<feature type="domain" description="PAC" evidence="16">
    <location>
        <begin position="363"/>
        <end position="417"/>
    </location>
</feature>
<dbReference type="RefSeq" id="WP_317834626.1">
    <property type="nucleotide sequence ID" value="NZ_CP136920.1"/>
</dbReference>
<feature type="domain" description="PAC" evidence="16">
    <location>
        <begin position="115"/>
        <end position="166"/>
    </location>
</feature>
<feature type="modified residue" description="4-aspartylphosphate" evidence="11">
    <location>
        <position position="725"/>
    </location>
</feature>
<dbReference type="Pfam" id="PF02518">
    <property type="entry name" value="HATPase_c"/>
    <property type="match status" value="1"/>
</dbReference>
<dbReference type="InterPro" id="IPR000700">
    <property type="entry name" value="PAS-assoc_C"/>
</dbReference>
<dbReference type="InterPro" id="IPR003661">
    <property type="entry name" value="HisK_dim/P_dom"/>
</dbReference>
<dbReference type="InterPro" id="IPR001789">
    <property type="entry name" value="Sig_transdc_resp-reg_receiver"/>
</dbReference>
<evidence type="ECO:0000259" key="14">
    <source>
        <dbReference type="PROSITE" id="PS50110"/>
    </source>
</evidence>
<dbReference type="Pfam" id="PF00072">
    <property type="entry name" value="Response_reg"/>
    <property type="match status" value="2"/>
</dbReference>
<dbReference type="EMBL" id="CP136920">
    <property type="protein sequence ID" value="WOO42142.1"/>
    <property type="molecule type" value="Genomic_DNA"/>
</dbReference>
<dbReference type="AlphaFoldDB" id="A0AAQ3LCV9"/>
<evidence type="ECO:0000256" key="9">
    <source>
        <dbReference type="ARBA" id="ARBA00064003"/>
    </source>
</evidence>
<dbReference type="Gene3D" id="3.30.565.10">
    <property type="entry name" value="Histidine kinase-like ATPase, C-terminal domain"/>
    <property type="match status" value="1"/>
</dbReference>
<organism evidence="17 18">
    <name type="scientific">Rubellicoccus peritrichatus</name>
    <dbReference type="NCBI Taxonomy" id="3080537"/>
    <lineage>
        <taxon>Bacteria</taxon>
        <taxon>Pseudomonadati</taxon>
        <taxon>Verrucomicrobiota</taxon>
        <taxon>Opitutia</taxon>
        <taxon>Puniceicoccales</taxon>
        <taxon>Cerasicoccaceae</taxon>
        <taxon>Rubellicoccus</taxon>
    </lineage>
</organism>
<evidence type="ECO:0000256" key="8">
    <source>
        <dbReference type="ARBA" id="ARBA00023012"/>
    </source>
</evidence>
<dbReference type="GO" id="GO:0000155">
    <property type="term" value="F:phosphorelay sensor kinase activity"/>
    <property type="evidence" value="ECO:0007669"/>
    <property type="project" value="InterPro"/>
</dbReference>
<dbReference type="Pfam" id="PF00512">
    <property type="entry name" value="HisKA"/>
    <property type="match status" value="1"/>
</dbReference>
<keyword evidence="8" id="KW-0902">Two-component regulatory system</keyword>
<dbReference type="SUPFAM" id="SSF52172">
    <property type="entry name" value="CheY-like"/>
    <property type="match status" value="2"/>
</dbReference>
<protein>
    <recommendedName>
        <fullName evidence="10">Sensory/regulatory protein RpfC</fullName>
        <ecNumber evidence="2">2.7.13.3</ecNumber>
    </recommendedName>
</protein>
<dbReference type="Proteomes" id="UP001304300">
    <property type="component" value="Chromosome"/>
</dbReference>
<evidence type="ECO:0000259" key="15">
    <source>
        <dbReference type="PROSITE" id="PS50112"/>
    </source>
</evidence>
<comment type="catalytic activity">
    <reaction evidence="1">
        <text>ATP + protein L-histidine = ADP + protein N-phospho-L-histidine.</text>
        <dbReference type="EC" id="2.7.13.3"/>
    </reaction>
</comment>
<evidence type="ECO:0000259" key="16">
    <source>
        <dbReference type="PROSITE" id="PS50113"/>
    </source>
</evidence>
<evidence type="ECO:0000256" key="4">
    <source>
        <dbReference type="ARBA" id="ARBA00022679"/>
    </source>
</evidence>
<dbReference type="InterPro" id="IPR004358">
    <property type="entry name" value="Sig_transdc_His_kin-like_C"/>
</dbReference>
<dbReference type="PROSITE" id="PS50113">
    <property type="entry name" value="PAC"/>
    <property type="match status" value="3"/>
</dbReference>
<feature type="domain" description="Response regulatory" evidence="14">
    <location>
        <begin position="676"/>
        <end position="787"/>
    </location>
</feature>
<dbReference type="GO" id="GO:0005524">
    <property type="term" value="F:ATP binding"/>
    <property type="evidence" value="ECO:0007669"/>
    <property type="project" value="UniProtKB-KW"/>
</dbReference>
<dbReference type="SUPFAM" id="SSF55874">
    <property type="entry name" value="ATPase domain of HSP90 chaperone/DNA topoisomerase II/histidine kinase"/>
    <property type="match status" value="1"/>
</dbReference>
<evidence type="ECO:0000313" key="18">
    <source>
        <dbReference type="Proteomes" id="UP001304300"/>
    </source>
</evidence>
<feature type="modified residue" description="4-aspartylphosphate" evidence="11">
    <location>
        <position position="862"/>
    </location>
</feature>
<dbReference type="PANTHER" id="PTHR45339">
    <property type="entry name" value="HYBRID SIGNAL TRANSDUCTION HISTIDINE KINASE J"/>
    <property type="match status" value="1"/>
</dbReference>
<evidence type="ECO:0000256" key="7">
    <source>
        <dbReference type="ARBA" id="ARBA00022840"/>
    </source>
</evidence>
<evidence type="ECO:0000256" key="2">
    <source>
        <dbReference type="ARBA" id="ARBA00012438"/>
    </source>
</evidence>
<dbReference type="PRINTS" id="PR00344">
    <property type="entry name" value="BCTRLSENSOR"/>
</dbReference>
<evidence type="ECO:0000256" key="10">
    <source>
        <dbReference type="ARBA" id="ARBA00068150"/>
    </source>
</evidence>
<dbReference type="EC" id="2.7.13.3" evidence="2"/>
<sequence>MKQPPQDDNLRERLDEAEREIVRLRKGLYESRRTELALQQAKEVLSESQRISRTGSWELDLSSMKVFWSDETYRIHGLEPGMPVPVEEAINYYVPEHRPVIKEAVEKAIKEGTPYDLKLQLNTVKGERIWVRANGHAVFEHGKVAKLAGVFQDIDESERASIALRESEERWQLAITGSAAGIWDWDLETDEVIYSDLWLSMLGYEPGSWPNKLDTWSQLVHPDDYQPSLDEIGNYLNGKIRDYNIEFRMRHKDGGWRWIQSRGKAFYEDGKPRRMLGTHTDITPRKESEAALKRLSLVASKTTTGVIITDSKGNLVWVNNAFEEITEYKLDEVIGKRPGDFLQGPESDPKVIELMRARVREAKPFKVEIINYSKSGRRYWVDIEATPVFDDSGALEQFIAIETETTEKIEALERLELAKDQAERASRAKDAFLAMMSHEIRTPMNGVIGMTGILEQSGLRDDQREYVETIKTSGNALLSIINDILDYSKIEAGRIEFETETIVVREFVEEAVDVLSYRAFEKGLELVYHICDSVPRLILGDVTRLRQILVNLIGNAVKFTESGKVEVKIHSRKNDDGGLVLVLSVQDTGIGIPIEQQADLFTPFSQADASTTRRFGGTGLGLAITKRLTQAMGGTITLNSEEGIGSEFVVTIPVVESHQAVPDDYDQQINIVKNKQILVVDDNITNLRIIESQLTSWGIRVAVCQSSEEALRLCRSEPFDLVILDMLMPGMNGETLAESIHHSKGLASIPLVLLSSMGVQSDSKDFAGFLHKPVRPRRLLETIADSLTSDCDVGNEDPPSNHSENGVAQSTLSILLAEDNQVNQRVAKLMLSQMGFSAEIVSNGAEAVEAARLKDFDVILMDVQMPVMDGIEATRCIRAQGGDADKPWIIALTAAVMQDDQQRAHDAGMNAFLFKPFKPKDLKAVLRTPQAS</sequence>
<dbReference type="FunFam" id="3.30.565.10:FF:000010">
    <property type="entry name" value="Sensor histidine kinase RcsC"/>
    <property type="match status" value="1"/>
</dbReference>
<dbReference type="InterPro" id="IPR000014">
    <property type="entry name" value="PAS"/>
</dbReference>
<dbReference type="InterPro" id="IPR013655">
    <property type="entry name" value="PAS_fold_3"/>
</dbReference>
<keyword evidence="6" id="KW-0418">Kinase</keyword>
<dbReference type="InterPro" id="IPR035965">
    <property type="entry name" value="PAS-like_dom_sf"/>
</dbReference>
<evidence type="ECO:0000256" key="6">
    <source>
        <dbReference type="ARBA" id="ARBA00022777"/>
    </source>
</evidence>
<feature type="domain" description="Response regulatory" evidence="14">
    <location>
        <begin position="813"/>
        <end position="930"/>
    </location>
</feature>
<dbReference type="CDD" id="cd17546">
    <property type="entry name" value="REC_hyHK_CKI1_RcsC-like"/>
    <property type="match status" value="2"/>
</dbReference>
<dbReference type="SMART" id="SM00091">
    <property type="entry name" value="PAS"/>
    <property type="match status" value="2"/>
</dbReference>
<dbReference type="CDD" id="cd00130">
    <property type="entry name" value="PAS"/>
    <property type="match status" value="2"/>
</dbReference>
<dbReference type="Gene3D" id="3.40.50.2300">
    <property type="match status" value="2"/>
</dbReference>
<dbReference type="InterPro" id="IPR001610">
    <property type="entry name" value="PAC"/>
</dbReference>
<dbReference type="KEGG" id="puo:RZN69_03510"/>
<keyword evidence="3 11" id="KW-0597">Phosphoprotein</keyword>
<dbReference type="PROSITE" id="PS50112">
    <property type="entry name" value="PAS"/>
    <property type="match status" value="1"/>
</dbReference>
<name>A0AAQ3LCV9_9BACT</name>
<dbReference type="InterPro" id="IPR005467">
    <property type="entry name" value="His_kinase_dom"/>
</dbReference>
<comment type="subunit">
    <text evidence="9">At low DSF concentrations, interacts with RpfF.</text>
</comment>
<evidence type="ECO:0000256" key="1">
    <source>
        <dbReference type="ARBA" id="ARBA00000085"/>
    </source>
</evidence>
<evidence type="ECO:0000256" key="11">
    <source>
        <dbReference type="PROSITE-ProRule" id="PRU00169"/>
    </source>
</evidence>
<gene>
    <name evidence="17" type="ORF">RZN69_03510</name>
</gene>
<reference evidence="17 18" key="1">
    <citation type="submission" date="2023-10" db="EMBL/GenBank/DDBJ databases">
        <title>Rubellicoccus peritrichatus gen. nov., sp. nov., isolated from an algae of coral reef tank.</title>
        <authorList>
            <person name="Luo J."/>
        </authorList>
    </citation>
    <scope>NUCLEOTIDE SEQUENCE [LARGE SCALE GENOMIC DNA]</scope>
    <source>
        <strain evidence="17 18">CR14</strain>
    </source>
</reference>
<dbReference type="PANTHER" id="PTHR45339:SF1">
    <property type="entry name" value="HYBRID SIGNAL TRANSDUCTION HISTIDINE KINASE J"/>
    <property type="match status" value="1"/>
</dbReference>
<keyword evidence="5" id="KW-0547">Nucleotide-binding</keyword>
<dbReference type="FunFam" id="1.10.287.130:FF:000002">
    <property type="entry name" value="Two-component osmosensing histidine kinase"/>
    <property type="match status" value="1"/>
</dbReference>
<dbReference type="SMART" id="SM00086">
    <property type="entry name" value="PAC"/>
    <property type="match status" value="3"/>
</dbReference>
<evidence type="ECO:0000256" key="5">
    <source>
        <dbReference type="ARBA" id="ARBA00022741"/>
    </source>
</evidence>
<dbReference type="CDD" id="cd16922">
    <property type="entry name" value="HATPase_EvgS-ArcB-TorS-like"/>
    <property type="match status" value="1"/>
</dbReference>
<evidence type="ECO:0000256" key="12">
    <source>
        <dbReference type="SAM" id="Coils"/>
    </source>
</evidence>
<dbReference type="SMART" id="SM00388">
    <property type="entry name" value="HisKA"/>
    <property type="match status" value="1"/>
</dbReference>
<evidence type="ECO:0000313" key="17">
    <source>
        <dbReference type="EMBL" id="WOO42142.1"/>
    </source>
</evidence>
<keyword evidence="7" id="KW-0067">ATP-binding</keyword>
<feature type="coiled-coil region" evidence="12">
    <location>
        <begin position="7"/>
        <end position="34"/>
    </location>
</feature>
<dbReference type="SMART" id="SM00387">
    <property type="entry name" value="HATPase_c"/>
    <property type="match status" value="1"/>
</dbReference>
<dbReference type="InterPro" id="IPR011006">
    <property type="entry name" value="CheY-like_superfamily"/>
</dbReference>
<feature type="coiled-coil region" evidence="12">
    <location>
        <begin position="401"/>
        <end position="428"/>
    </location>
</feature>
<dbReference type="NCBIfam" id="TIGR00229">
    <property type="entry name" value="sensory_box"/>
    <property type="match status" value="2"/>
</dbReference>
<dbReference type="SUPFAM" id="SSF47384">
    <property type="entry name" value="Homodimeric domain of signal transducing histidine kinase"/>
    <property type="match status" value="1"/>
</dbReference>
<accession>A0AAQ3LCV9</accession>
<dbReference type="PROSITE" id="PS50110">
    <property type="entry name" value="RESPONSE_REGULATORY"/>
    <property type="match status" value="2"/>
</dbReference>